<keyword evidence="3" id="KW-1185">Reference proteome</keyword>
<dbReference type="Proteomes" id="UP000593566">
    <property type="component" value="Unassembled WGS sequence"/>
</dbReference>
<sequence length="354" mass="39502">MALPSKARKTRSQKGVKDAATVAARHTAVGASAAAAFDEPTMRHRSSKGFPSRVRTSSSTARITAINASKLRVDSMSDMQLNDMATKQLLAEFEATLASPRKALDNETPAQMSSNQNHALRNQFSYFESIDNRATTENSDPRAIEHQSQVPYHACVGLRDETHLCLSRVTIVPLNVQTTPKESLMKYMFFDKVKHLKAYHTSKSTGPLRDGSPAQLLVQTSIKTFPPNDPDSVTPIFPWQMAVTMPEQASTNRSKPYYLHGMTRTGLLMISAGTVQRPGKNHTPSGQLKMFTAPAETGGPSSSVPGLFEKSQWTRSGLRSRVLRLCWWMSQRRPLRALVRRESEMCKRVWQKRK</sequence>
<accession>A0A8H6CE70</accession>
<gene>
    <name evidence="2" type="ORF">HO133_001800</name>
</gene>
<dbReference type="EMBL" id="JACCJB010000013">
    <property type="protein sequence ID" value="KAF6221832.1"/>
    <property type="molecule type" value="Genomic_DNA"/>
</dbReference>
<feature type="region of interest" description="Disordered" evidence="1">
    <location>
        <begin position="34"/>
        <end position="56"/>
    </location>
</feature>
<organism evidence="2 3">
    <name type="scientific">Letharia lupina</name>
    <dbReference type="NCBI Taxonomy" id="560253"/>
    <lineage>
        <taxon>Eukaryota</taxon>
        <taxon>Fungi</taxon>
        <taxon>Dikarya</taxon>
        <taxon>Ascomycota</taxon>
        <taxon>Pezizomycotina</taxon>
        <taxon>Lecanoromycetes</taxon>
        <taxon>OSLEUM clade</taxon>
        <taxon>Lecanoromycetidae</taxon>
        <taxon>Lecanorales</taxon>
        <taxon>Lecanorineae</taxon>
        <taxon>Parmeliaceae</taxon>
        <taxon>Letharia</taxon>
    </lineage>
</organism>
<proteinExistence type="predicted"/>
<comment type="caution">
    <text evidence="2">The sequence shown here is derived from an EMBL/GenBank/DDBJ whole genome shotgun (WGS) entry which is preliminary data.</text>
</comment>
<protein>
    <submittedName>
        <fullName evidence="2">Uncharacterized protein</fullName>
    </submittedName>
</protein>
<reference evidence="2 3" key="1">
    <citation type="journal article" date="2020" name="Genomics">
        <title>Complete, high-quality genomes from long-read metagenomic sequencing of two wolf lichen thalli reveals enigmatic genome architecture.</title>
        <authorList>
            <person name="McKenzie S.K."/>
            <person name="Walston R.F."/>
            <person name="Allen J.L."/>
        </authorList>
    </citation>
    <scope>NUCLEOTIDE SEQUENCE [LARGE SCALE GENOMIC DNA]</scope>
    <source>
        <strain evidence="2">WasteWater1</strain>
    </source>
</reference>
<dbReference type="GeneID" id="59330214"/>
<name>A0A8H6CE70_9LECA</name>
<dbReference type="AlphaFoldDB" id="A0A8H6CE70"/>
<evidence type="ECO:0000313" key="3">
    <source>
        <dbReference type="Proteomes" id="UP000593566"/>
    </source>
</evidence>
<evidence type="ECO:0000256" key="1">
    <source>
        <dbReference type="SAM" id="MobiDB-lite"/>
    </source>
</evidence>
<evidence type="ECO:0000313" key="2">
    <source>
        <dbReference type="EMBL" id="KAF6221832.1"/>
    </source>
</evidence>
<dbReference type="RefSeq" id="XP_037151267.1">
    <property type="nucleotide sequence ID" value="XM_037292728.1"/>
</dbReference>